<keyword evidence="1" id="KW-0732">Signal</keyword>
<feature type="chain" id="PRO_5019042859" evidence="1">
    <location>
        <begin position="21"/>
        <end position="241"/>
    </location>
</feature>
<feature type="signal peptide" evidence="1">
    <location>
        <begin position="1"/>
        <end position="20"/>
    </location>
</feature>
<keyword evidence="2" id="KW-0449">Lipoprotein</keyword>
<dbReference type="Proteomes" id="UP000288758">
    <property type="component" value="Chromosome"/>
</dbReference>
<evidence type="ECO:0000313" key="2">
    <source>
        <dbReference type="EMBL" id="QAT82931.1"/>
    </source>
</evidence>
<proteinExistence type="predicted"/>
<organism evidence="2 3">
    <name type="scientific">Corallococcus coralloides</name>
    <name type="common">Myxococcus coralloides</name>
    <dbReference type="NCBI Taxonomy" id="184914"/>
    <lineage>
        <taxon>Bacteria</taxon>
        <taxon>Pseudomonadati</taxon>
        <taxon>Myxococcota</taxon>
        <taxon>Myxococcia</taxon>
        <taxon>Myxococcales</taxon>
        <taxon>Cystobacterineae</taxon>
        <taxon>Myxococcaceae</taxon>
        <taxon>Corallococcus</taxon>
    </lineage>
</organism>
<evidence type="ECO:0000256" key="1">
    <source>
        <dbReference type="SAM" id="SignalP"/>
    </source>
</evidence>
<accession>A0A410RM45</accession>
<sequence length="241" mass="25334">MRKSILSTMVTLVVAGSVTACDVEQPDPGCVVQDASFATWWAKFDAVDQPTGTCADFEPLVGDELGVWKFSNPKAEPEPTSILVLRPLSLAALGQFDTDSTPEGFDKLQATASLSSGKDADQFCTSGEFSVAGVTADQGDYAAAPQTITYQFKNVKVYSAPSAPGTQMTGELTYTNNGCTANYVMRAVWPATECDPTLDPNDEANFASTCGPGSGINPDFDLACDPDVGVCVPAKAIPSFK</sequence>
<dbReference type="AlphaFoldDB" id="A0A410RM45"/>
<dbReference type="EMBL" id="CP034669">
    <property type="protein sequence ID" value="QAT82931.1"/>
    <property type="molecule type" value="Genomic_DNA"/>
</dbReference>
<evidence type="ECO:0000313" key="3">
    <source>
        <dbReference type="Proteomes" id="UP000288758"/>
    </source>
</evidence>
<name>A0A410RM45_CORCK</name>
<gene>
    <name evidence="2" type="primary">mlpA1</name>
    <name evidence="2" type="ORF">EJ065_1327</name>
</gene>
<protein>
    <submittedName>
        <fullName evidence="2">Putative lipoprotein</fullName>
    </submittedName>
</protein>
<dbReference type="PROSITE" id="PS51257">
    <property type="entry name" value="PROKAR_LIPOPROTEIN"/>
    <property type="match status" value="1"/>
</dbReference>
<reference evidence="2 3" key="1">
    <citation type="submission" date="2018-12" db="EMBL/GenBank/DDBJ databases">
        <title>Complete Genome Sequence of the Corallopyronin A producing Myxobacterium Corallococcus coralloides B035.</title>
        <authorList>
            <person name="Bouhired S.M."/>
            <person name="Rupp O."/>
            <person name="Blom J."/>
            <person name="Schaeberle T.F."/>
            <person name="Kehraus S."/>
            <person name="Schiefer A."/>
            <person name="Pfarr K."/>
            <person name="Goesmann A."/>
            <person name="Hoerauf A."/>
            <person name="Koenig G.M."/>
        </authorList>
    </citation>
    <scope>NUCLEOTIDE SEQUENCE [LARGE SCALE GENOMIC DNA]</scope>
    <source>
        <strain evidence="2 3">B035</strain>
    </source>
</reference>